<evidence type="ECO:0000259" key="3">
    <source>
        <dbReference type="PROSITE" id="PS51186"/>
    </source>
</evidence>
<dbReference type="EMBL" id="BKAU01000006">
    <property type="protein sequence ID" value="GEP98303.1"/>
    <property type="molecule type" value="Genomic_DNA"/>
</dbReference>
<feature type="domain" description="N-acetyltransferase" evidence="3">
    <location>
        <begin position="153"/>
        <end position="306"/>
    </location>
</feature>
<evidence type="ECO:0000259" key="2">
    <source>
        <dbReference type="PROSITE" id="PS50995"/>
    </source>
</evidence>
<dbReference type="PANTHER" id="PTHR13947">
    <property type="entry name" value="GNAT FAMILY N-ACETYLTRANSFERASE"/>
    <property type="match status" value="1"/>
</dbReference>
<dbReference type="Proteomes" id="UP000321436">
    <property type="component" value="Unassembled WGS sequence"/>
</dbReference>
<dbReference type="GO" id="GO:0003700">
    <property type="term" value="F:DNA-binding transcription factor activity"/>
    <property type="evidence" value="ECO:0007669"/>
    <property type="project" value="InterPro"/>
</dbReference>
<dbReference type="OrthoDB" id="5419426at2"/>
<dbReference type="GO" id="GO:0008080">
    <property type="term" value="F:N-acetyltransferase activity"/>
    <property type="evidence" value="ECO:0007669"/>
    <property type="project" value="InterPro"/>
</dbReference>
<dbReference type="PROSITE" id="PS51186">
    <property type="entry name" value="GNAT"/>
    <property type="match status" value="1"/>
</dbReference>
<dbReference type="CDD" id="cd04301">
    <property type="entry name" value="NAT_SF"/>
    <property type="match status" value="1"/>
</dbReference>
<organism evidence="4 5">
    <name type="scientific">Chitinophaga cymbidii</name>
    <dbReference type="NCBI Taxonomy" id="1096750"/>
    <lineage>
        <taxon>Bacteria</taxon>
        <taxon>Pseudomonadati</taxon>
        <taxon>Bacteroidota</taxon>
        <taxon>Chitinophagia</taxon>
        <taxon>Chitinophagales</taxon>
        <taxon>Chitinophagaceae</taxon>
        <taxon>Chitinophaga</taxon>
    </lineage>
</organism>
<dbReference type="SMART" id="SM00347">
    <property type="entry name" value="HTH_MARR"/>
    <property type="match status" value="1"/>
</dbReference>
<accession>A0A512RRH3</accession>
<protein>
    <submittedName>
        <fullName evidence="4">GNAT family N-acetyltransferase</fullName>
    </submittedName>
</protein>
<dbReference type="Gene3D" id="1.10.10.10">
    <property type="entry name" value="Winged helix-like DNA-binding domain superfamily/Winged helix DNA-binding domain"/>
    <property type="match status" value="1"/>
</dbReference>
<sequence>MEAEQLIADIRQFNRFYTLQLGLLQQHVFDSEYSLTDIRVLYEIHFAGRTTATGIREALKMDAGYLSRILRGFEKQGLLIKHPLPEDGRSFYLQLTARGRKVVTRMNELSDHQIQEMLKGLDHTQQEQIAGAMGTVRRLLKAPNSTPRLEDIVIRHELRPGDIGDIIRLHGVLYAKEFAYNIDFEKYVVSTFHEFLPAYDPARDRLWLATWHGELVGLVAIIHRGKAKAQLRWFLIHPSFRGIGLGKALMDKAMAYCRKKAFREVYLLTTHQQDVAAKLYTRAGFVKTGTEPQQMWGHDLYEERYELKLRQR</sequence>
<dbReference type="InterPro" id="IPR016181">
    <property type="entry name" value="Acyl_CoA_acyltransferase"/>
</dbReference>
<comment type="caution">
    <text evidence="4">The sequence shown here is derived from an EMBL/GenBank/DDBJ whole genome shotgun (WGS) entry which is preliminary data.</text>
</comment>
<dbReference type="InterPro" id="IPR000182">
    <property type="entry name" value="GNAT_dom"/>
</dbReference>
<dbReference type="Gene3D" id="3.40.630.30">
    <property type="match status" value="1"/>
</dbReference>
<dbReference type="InterPro" id="IPR050769">
    <property type="entry name" value="NAT_camello-type"/>
</dbReference>
<proteinExistence type="predicted"/>
<evidence type="ECO:0000256" key="1">
    <source>
        <dbReference type="ARBA" id="ARBA00022679"/>
    </source>
</evidence>
<dbReference type="Pfam" id="PF00583">
    <property type="entry name" value="Acetyltransf_1"/>
    <property type="match status" value="1"/>
</dbReference>
<dbReference type="InterPro" id="IPR036390">
    <property type="entry name" value="WH_DNA-bd_sf"/>
</dbReference>
<dbReference type="InterPro" id="IPR036388">
    <property type="entry name" value="WH-like_DNA-bd_sf"/>
</dbReference>
<dbReference type="Pfam" id="PF01047">
    <property type="entry name" value="MarR"/>
    <property type="match status" value="1"/>
</dbReference>
<dbReference type="InterPro" id="IPR000835">
    <property type="entry name" value="HTH_MarR-typ"/>
</dbReference>
<dbReference type="AlphaFoldDB" id="A0A512RRH3"/>
<dbReference type="SUPFAM" id="SSF55729">
    <property type="entry name" value="Acyl-CoA N-acyltransferases (Nat)"/>
    <property type="match status" value="1"/>
</dbReference>
<reference evidence="4 5" key="1">
    <citation type="submission" date="2019-07" db="EMBL/GenBank/DDBJ databases">
        <title>Whole genome shotgun sequence of Chitinophaga cymbidii NBRC 109752.</title>
        <authorList>
            <person name="Hosoyama A."/>
            <person name="Uohara A."/>
            <person name="Ohji S."/>
            <person name="Ichikawa N."/>
        </authorList>
    </citation>
    <scope>NUCLEOTIDE SEQUENCE [LARGE SCALE GENOMIC DNA]</scope>
    <source>
        <strain evidence="4 5">NBRC 109752</strain>
    </source>
</reference>
<name>A0A512RRH3_9BACT</name>
<evidence type="ECO:0000313" key="4">
    <source>
        <dbReference type="EMBL" id="GEP98303.1"/>
    </source>
</evidence>
<dbReference type="SUPFAM" id="SSF46785">
    <property type="entry name" value="Winged helix' DNA-binding domain"/>
    <property type="match status" value="1"/>
</dbReference>
<keyword evidence="1 4" id="KW-0808">Transferase</keyword>
<keyword evidence="5" id="KW-1185">Reference proteome</keyword>
<gene>
    <name evidence="4" type="ORF">CCY01nite_45630</name>
</gene>
<feature type="domain" description="HTH marR-type" evidence="2">
    <location>
        <begin position="3"/>
        <end position="141"/>
    </location>
</feature>
<evidence type="ECO:0000313" key="5">
    <source>
        <dbReference type="Proteomes" id="UP000321436"/>
    </source>
</evidence>
<dbReference type="PROSITE" id="PS50995">
    <property type="entry name" value="HTH_MARR_2"/>
    <property type="match status" value="1"/>
</dbReference>
<dbReference type="RefSeq" id="WP_146866746.1">
    <property type="nucleotide sequence ID" value="NZ_BKAU01000006.1"/>
</dbReference>
<dbReference type="PANTHER" id="PTHR13947:SF37">
    <property type="entry name" value="LD18367P"/>
    <property type="match status" value="1"/>
</dbReference>